<reference evidence="1 2" key="1">
    <citation type="submission" date="2014-11" db="EMBL/GenBank/DDBJ databases">
        <authorList>
            <person name="Zhu J."/>
            <person name="Qi W."/>
            <person name="Song R."/>
        </authorList>
    </citation>
    <scope>NUCLEOTIDE SEQUENCE [LARGE SCALE GENOMIC DNA]</scope>
</reference>
<keyword evidence="2" id="KW-1185">Reference proteome</keyword>
<gene>
    <name evidence="1" type="ORF">Vbra_2539</name>
</gene>
<dbReference type="Proteomes" id="UP000041254">
    <property type="component" value="Unassembled WGS sequence"/>
</dbReference>
<dbReference type="EMBL" id="CDMY01000483">
    <property type="protein sequence ID" value="CEM16793.1"/>
    <property type="molecule type" value="Genomic_DNA"/>
</dbReference>
<dbReference type="InParanoid" id="A0A0G4FRD5"/>
<evidence type="ECO:0000313" key="2">
    <source>
        <dbReference type="Proteomes" id="UP000041254"/>
    </source>
</evidence>
<protein>
    <submittedName>
        <fullName evidence="1">Uncharacterized protein</fullName>
    </submittedName>
</protein>
<dbReference type="VEuPathDB" id="CryptoDB:Vbra_2539"/>
<dbReference type="AlphaFoldDB" id="A0A0G4FRD5"/>
<evidence type="ECO:0000313" key="1">
    <source>
        <dbReference type="EMBL" id="CEM16793.1"/>
    </source>
</evidence>
<sequence>MASRFDDEDPPAECRHLLLTSFDMPFVAYVVLGRRADMNTVGVRVFTTEPPVGDESDALKDRRPTTAPLVRGLLTNTIADMLIYQKETT</sequence>
<name>A0A0G4FRD5_VITBC</name>
<organism evidence="1 2">
    <name type="scientific">Vitrella brassicaformis (strain CCMP3155)</name>
    <dbReference type="NCBI Taxonomy" id="1169540"/>
    <lineage>
        <taxon>Eukaryota</taxon>
        <taxon>Sar</taxon>
        <taxon>Alveolata</taxon>
        <taxon>Colpodellida</taxon>
        <taxon>Vitrellaceae</taxon>
        <taxon>Vitrella</taxon>
    </lineage>
</organism>
<accession>A0A0G4FRD5</accession>
<proteinExistence type="predicted"/>